<keyword evidence="1" id="KW-1133">Transmembrane helix</keyword>
<reference evidence="3" key="1">
    <citation type="journal article" date="2014" name="Front. Microbiol.">
        <title>High frequency of phylogenetically diverse reductive dehalogenase-homologous genes in deep subseafloor sedimentary metagenomes.</title>
        <authorList>
            <person name="Kawai M."/>
            <person name="Futagami T."/>
            <person name="Toyoda A."/>
            <person name="Takaki Y."/>
            <person name="Nishi S."/>
            <person name="Hori S."/>
            <person name="Arai W."/>
            <person name="Tsubouchi T."/>
            <person name="Morono Y."/>
            <person name="Uchiyama I."/>
            <person name="Ito T."/>
            <person name="Fujiyama A."/>
            <person name="Inagaki F."/>
            <person name="Takami H."/>
        </authorList>
    </citation>
    <scope>NUCLEOTIDE SEQUENCE</scope>
    <source>
        <strain evidence="3">Expedition CK06-06</strain>
    </source>
</reference>
<evidence type="ECO:0000256" key="1">
    <source>
        <dbReference type="SAM" id="Phobius"/>
    </source>
</evidence>
<dbReference type="AlphaFoldDB" id="X1KQK5"/>
<gene>
    <name evidence="3" type="ORF">S06H3_00315</name>
</gene>
<protein>
    <recommendedName>
        <fullName evidence="2">GerMN domain-containing protein</fullName>
    </recommendedName>
</protein>
<feature type="transmembrane region" description="Helical" evidence="1">
    <location>
        <begin position="18"/>
        <end position="37"/>
    </location>
</feature>
<keyword evidence="1" id="KW-0812">Transmembrane</keyword>
<proteinExistence type="predicted"/>
<evidence type="ECO:0000259" key="2">
    <source>
        <dbReference type="Pfam" id="PF10646"/>
    </source>
</evidence>
<evidence type="ECO:0000313" key="3">
    <source>
        <dbReference type="EMBL" id="GAH92419.1"/>
    </source>
</evidence>
<organism evidence="3">
    <name type="scientific">marine sediment metagenome</name>
    <dbReference type="NCBI Taxonomy" id="412755"/>
    <lineage>
        <taxon>unclassified sequences</taxon>
        <taxon>metagenomes</taxon>
        <taxon>ecological metagenomes</taxon>
    </lineage>
</organism>
<sequence>MKGEGGNIFQKLKLSQPYLVAITVGVLLGSIALVPMLNKKVIEDDIKYIEIDPNKQKDEIIEEIKHIISENPGKDIILAPSKEFKTIPPDERRRADEERNAQELAVRKTWEEEQRAKGIIVDEPPPPYLTTIDQTPTNKPARFIMCGINIVSLPSNVSPAIAPVDLEKILHDYLVELFSGITQKERKDGYNSMFSDPKMVNDVTFNNGAVVIDFNNRFIKQFGRAPSGTQTFWIFEQICRTLFQFTEVKSVTLTLNGNCEDMGDILQTGPGCYTVEREDWEFQVKENAKENDMMGLPSYYSLEGR</sequence>
<dbReference type="Pfam" id="PF10646">
    <property type="entry name" value="Germane"/>
    <property type="match status" value="1"/>
</dbReference>
<dbReference type="EMBL" id="BARV01000052">
    <property type="protein sequence ID" value="GAH92419.1"/>
    <property type="molecule type" value="Genomic_DNA"/>
</dbReference>
<keyword evidence="1" id="KW-0472">Membrane</keyword>
<feature type="domain" description="GerMN" evidence="2">
    <location>
        <begin position="168"/>
        <end position="258"/>
    </location>
</feature>
<name>X1KQK5_9ZZZZ</name>
<comment type="caution">
    <text evidence="3">The sequence shown here is derived from an EMBL/GenBank/DDBJ whole genome shotgun (WGS) entry which is preliminary data.</text>
</comment>
<accession>X1KQK5</accession>
<dbReference type="InterPro" id="IPR019606">
    <property type="entry name" value="GerMN"/>
</dbReference>